<dbReference type="GO" id="GO:0035251">
    <property type="term" value="F:UDP-glucosyltransferase activity"/>
    <property type="evidence" value="ECO:0007669"/>
    <property type="project" value="InterPro"/>
</dbReference>
<reference evidence="4" key="1">
    <citation type="submission" date="2014-07" db="EMBL/GenBank/DDBJ databases">
        <title>Identification of a novel salt tolerance gene in wild soybean by whole-genome sequencing.</title>
        <authorList>
            <person name="Lam H.-M."/>
            <person name="Qi X."/>
            <person name="Li M.-W."/>
            <person name="Liu X."/>
            <person name="Xie M."/>
            <person name="Ni M."/>
            <person name="Xu X."/>
        </authorList>
    </citation>
    <scope>NUCLEOTIDE SEQUENCE [LARGE SCALE GENOMIC DNA]</scope>
    <source>
        <tissue evidence="4">Root</tissue>
    </source>
</reference>
<dbReference type="FunFam" id="3.40.50.2000:FF:000087">
    <property type="entry name" value="Glycosyltransferase"/>
    <property type="match status" value="1"/>
</dbReference>
<gene>
    <name evidence="4" type="ORF">glysoja_049599</name>
</gene>
<protein>
    <submittedName>
        <fullName evidence="4">UDP-glycosyltransferase 79B3</fullName>
        <ecNumber evidence="4">2.4.1.-</ecNumber>
    </submittedName>
</protein>
<dbReference type="AlphaFoldDB" id="A0A0B2PZ89"/>
<accession>A0A0B2PZ89</accession>
<dbReference type="PANTHER" id="PTHR48049:SF91">
    <property type="entry name" value="UDP-GLYCOSYLTRANSFERASE 79B7-RELATED"/>
    <property type="match status" value="1"/>
</dbReference>
<organism evidence="4">
    <name type="scientific">Glycine soja</name>
    <name type="common">Wild soybean</name>
    <dbReference type="NCBI Taxonomy" id="3848"/>
    <lineage>
        <taxon>Eukaryota</taxon>
        <taxon>Viridiplantae</taxon>
        <taxon>Streptophyta</taxon>
        <taxon>Embryophyta</taxon>
        <taxon>Tracheophyta</taxon>
        <taxon>Spermatophyta</taxon>
        <taxon>Magnoliopsida</taxon>
        <taxon>eudicotyledons</taxon>
        <taxon>Gunneridae</taxon>
        <taxon>Pentapetalae</taxon>
        <taxon>rosids</taxon>
        <taxon>fabids</taxon>
        <taxon>Fabales</taxon>
        <taxon>Fabaceae</taxon>
        <taxon>Papilionoideae</taxon>
        <taxon>50 kb inversion clade</taxon>
        <taxon>NPAAA clade</taxon>
        <taxon>indigoferoid/millettioid clade</taxon>
        <taxon>Phaseoleae</taxon>
        <taxon>Glycine</taxon>
        <taxon>Glycine subgen. Soja</taxon>
    </lineage>
</organism>
<dbReference type="FunFam" id="3.40.50.2000:FF:000037">
    <property type="entry name" value="Glycosyltransferase"/>
    <property type="match status" value="1"/>
</dbReference>
<evidence type="ECO:0000256" key="1">
    <source>
        <dbReference type="ARBA" id="ARBA00009995"/>
    </source>
</evidence>
<dbReference type="Proteomes" id="UP000053555">
    <property type="component" value="Unassembled WGS sequence"/>
</dbReference>
<dbReference type="EC" id="2.4.1.-" evidence="4"/>
<evidence type="ECO:0000256" key="3">
    <source>
        <dbReference type="ARBA" id="ARBA00022679"/>
    </source>
</evidence>
<proteinExistence type="inferred from homology"/>
<dbReference type="InterPro" id="IPR050481">
    <property type="entry name" value="UDP-glycosyltransf_plant"/>
</dbReference>
<evidence type="ECO:0000313" key="4">
    <source>
        <dbReference type="EMBL" id="KHN13063.1"/>
    </source>
</evidence>
<dbReference type="Pfam" id="PF00201">
    <property type="entry name" value="UDPGT"/>
    <property type="match status" value="1"/>
</dbReference>
<dbReference type="EMBL" id="KN662833">
    <property type="protein sequence ID" value="KHN13063.1"/>
    <property type="molecule type" value="Genomic_DNA"/>
</dbReference>
<keyword evidence="2 4" id="KW-0328">Glycosyltransferase</keyword>
<name>A0A0B2PZ89_GLYSO</name>
<sequence length="480" mass="52647">MAPTRNHLLHIAMFPWFATGHMTPFLHLSNELAKRGHKITFLLPKKAKLQLQHLNNHPHLITFHTLTIPHVKGLPHGTETASEIPISLNHLLVIAMDKTRDQVEHTLSATNPDFVLYDNAYWVPQIAKKLGIKTICYNVVCAASLAIVLVPARNVPKDRPITVEELSQPPEGYPSSKVVLTGLEAESLMFISVPFGEDNITFYDRITSALRESDAIAIRTSREIEGNFCDYIASQFGKKVLLTGPVLPEEAEGKLEENWANWLDAFANESIVYCAFGSQINLEKDQFQELLLGFELSGLPFLVALKTPRGCESVEEALPEGFEERVKGRGVVSRGWVQQLLILKHPSVGCFVNHCGFGSMWESLMSDKQIVLVPQLGDQVLNTKLLVEELGVAGGGGGGGGGGGAASLGVAVEVERGGNGWVSKESLSKAIKLVMDGDSEVGARVKKNHMEWKKTGGSPNLMNGYMDRFVQNLQDFPLHG</sequence>
<keyword evidence="3 4" id="KW-0808">Transferase</keyword>
<dbReference type="PANTHER" id="PTHR48049">
    <property type="entry name" value="GLYCOSYLTRANSFERASE"/>
    <property type="match status" value="1"/>
</dbReference>
<dbReference type="CDD" id="cd03784">
    <property type="entry name" value="GT1_Gtf-like"/>
    <property type="match status" value="1"/>
</dbReference>
<comment type="similarity">
    <text evidence="1">Belongs to the UDP-glycosyltransferase family.</text>
</comment>
<dbReference type="SUPFAM" id="SSF53756">
    <property type="entry name" value="UDP-Glycosyltransferase/glycogen phosphorylase"/>
    <property type="match status" value="1"/>
</dbReference>
<dbReference type="InterPro" id="IPR002213">
    <property type="entry name" value="UDP_glucos_trans"/>
</dbReference>
<dbReference type="Gene3D" id="3.40.50.2000">
    <property type="entry name" value="Glycogen Phosphorylase B"/>
    <property type="match status" value="2"/>
</dbReference>
<evidence type="ECO:0000256" key="2">
    <source>
        <dbReference type="ARBA" id="ARBA00022676"/>
    </source>
</evidence>